<name>A0ACB8QSW4_9AGAM</name>
<reference evidence="1" key="2">
    <citation type="journal article" date="2022" name="New Phytol.">
        <title>Evolutionary transition to the ectomycorrhizal habit in the genomes of a hyperdiverse lineage of mushroom-forming fungi.</title>
        <authorList>
            <person name="Looney B."/>
            <person name="Miyauchi S."/>
            <person name="Morin E."/>
            <person name="Drula E."/>
            <person name="Courty P.E."/>
            <person name="Kohler A."/>
            <person name="Kuo A."/>
            <person name="LaButti K."/>
            <person name="Pangilinan J."/>
            <person name="Lipzen A."/>
            <person name="Riley R."/>
            <person name="Andreopoulos W."/>
            <person name="He G."/>
            <person name="Johnson J."/>
            <person name="Nolan M."/>
            <person name="Tritt A."/>
            <person name="Barry K.W."/>
            <person name="Grigoriev I.V."/>
            <person name="Nagy L.G."/>
            <person name="Hibbett D."/>
            <person name="Henrissat B."/>
            <person name="Matheny P.B."/>
            <person name="Labbe J."/>
            <person name="Martin F.M."/>
        </authorList>
    </citation>
    <scope>NUCLEOTIDE SEQUENCE</scope>
    <source>
        <strain evidence="1">EC-137</strain>
    </source>
</reference>
<protein>
    <submittedName>
        <fullName evidence="1">Uncharacterized protein</fullName>
    </submittedName>
</protein>
<proteinExistence type="predicted"/>
<dbReference type="Proteomes" id="UP000814128">
    <property type="component" value="Unassembled WGS sequence"/>
</dbReference>
<reference evidence="1" key="1">
    <citation type="submission" date="2021-02" db="EMBL/GenBank/DDBJ databases">
        <authorList>
            <consortium name="DOE Joint Genome Institute"/>
            <person name="Ahrendt S."/>
            <person name="Looney B.P."/>
            <person name="Miyauchi S."/>
            <person name="Morin E."/>
            <person name="Drula E."/>
            <person name="Courty P.E."/>
            <person name="Chicoki N."/>
            <person name="Fauchery L."/>
            <person name="Kohler A."/>
            <person name="Kuo A."/>
            <person name="Labutti K."/>
            <person name="Pangilinan J."/>
            <person name="Lipzen A."/>
            <person name="Riley R."/>
            <person name="Andreopoulos W."/>
            <person name="He G."/>
            <person name="Johnson J."/>
            <person name="Barry K.W."/>
            <person name="Grigoriev I.V."/>
            <person name="Nagy L."/>
            <person name="Hibbett D."/>
            <person name="Henrissat B."/>
            <person name="Matheny P.B."/>
            <person name="Labbe J."/>
            <person name="Martin F."/>
        </authorList>
    </citation>
    <scope>NUCLEOTIDE SEQUENCE</scope>
    <source>
        <strain evidence="1">EC-137</strain>
    </source>
</reference>
<evidence type="ECO:0000313" key="2">
    <source>
        <dbReference type="Proteomes" id="UP000814128"/>
    </source>
</evidence>
<dbReference type="EMBL" id="MU273494">
    <property type="protein sequence ID" value="KAI0034825.1"/>
    <property type="molecule type" value="Genomic_DNA"/>
</dbReference>
<evidence type="ECO:0000313" key="1">
    <source>
        <dbReference type="EMBL" id="KAI0034825.1"/>
    </source>
</evidence>
<sequence length="139" mass="14597">MQFSSLFSLLIAAAVVVANPTVSNVLEARSADGQVDVLKRSGCGSTGPLGPGHYKWWIVASCTPGAPMTCEATDATGCVPGDPSKIGSLEVDDPNDTTQYAVAQFQSSVGFICPANGQVRCEANFEDNYDGPNYSLRVF</sequence>
<gene>
    <name evidence="1" type="ORF">K488DRAFT_68888</name>
</gene>
<organism evidence="1 2">
    <name type="scientific">Vararia minispora EC-137</name>
    <dbReference type="NCBI Taxonomy" id="1314806"/>
    <lineage>
        <taxon>Eukaryota</taxon>
        <taxon>Fungi</taxon>
        <taxon>Dikarya</taxon>
        <taxon>Basidiomycota</taxon>
        <taxon>Agaricomycotina</taxon>
        <taxon>Agaricomycetes</taxon>
        <taxon>Russulales</taxon>
        <taxon>Lachnocladiaceae</taxon>
        <taxon>Vararia</taxon>
    </lineage>
</organism>
<keyword evidence="2" id="KW-1185">Reference proteome</keyword>
<comment type="caution">
    <text evidence="1">The sequence shown here is derived from an EMBL/GenBank/DDBJ whole genome shotgun (WGS) entry which is preliminary data.</text>
</comment>
<accession>A0ACB8QSW4</accession>